<dbReference type="PANTHER" id="PTHR12247:SF131">
    <property type="entry name" value="LD05287P"/>
    <property type="match status" value="1"/>
</dbReference>
<dbReference type="GO" id="GO:0005634">
    <property type="term" value="C:nucleus"/>
    <property type="evidence" value="ECO:0007669"/>
    <property type="project" value="TreeGrafter"/>
</dbReference>
<dbReference type="Pfam" id="PF07647">
    <property type="entry name" value="SAM_2"/>
    <property type="match status" value="1"/>
</dbReference>
<evidence type="ECO:0000259" key="2">
    <source>
        <dbReference type="PROSITE" id="PS50105"/>
    </source>
</evidence>
<dbReference type="SMART" id="SM00454">
    <property type="entry name" value="SAM"/>
    <property type="match status" value="1"/>
</dbReference>
<dbReference type="GO" id="GO:0042393">
    <property type="term" value="F:histone binding"/>
    <property type="evidence" value="ECO:0007669"/>
    <property type="project" value="TreeGrafter"/>
</dbReference>
<sequence>LLSPTISTSEKRCRPLISPKKEASSPVKSPTENVAALGAATSSACRGCSKKLPSTENASAADASVVGWYRKNADFCSKACYKSTKKRRTSMSGGKKKRRRDGKTTPMMPPPPSSSVVVVRPVSVPSDSQSPQRRYSTETPLSAIVQQQQQQHSSDFPSTSSSTTFNNNNLSPGGAVSGSTTLFLEKSPVYWTVDDVQNWLINLDQKFCDLTHIFRQQEIDGQALLLLQEDHLAHQMGLKLGPVLKISAALKMLQAGSIVLL</sequence>
<dbReference type="PROSITE" id="PS50105">
    <property type="entry name" value="SAM_DOMAIN"/>
    <property type="match status" value="1"/>
</dbReference>
<feature type="compositionally biased region" description="Basic residues" evidence="1">
    <location>
        <begin position="86"/>
        <end position="101"/>
    </location>
</feature>
<accession>A0A915KXH2</accession>
<dbReference type="InterPro" id="IPR001660">
    <property type="entry name" value="SAM"/>
</dbReference>
<feature type="compositionally biased region" description="Low complexity" evidence="1">
    <location>
        <begin position="114"/>
        <end position="134"/>
    </location>
</feature>
<evidence type="ECO:0000313" key="4">
    <source>
        <dbReference type="WBParaSite" id="nRc.2.0.1.t42874-RA"/>
    </source>
</evidence>
<proteinExistence type="predicted"/>
<dbReference type="GO" id="GO:0045892">
    <property type="term" value="P:negative regulation of DNA-templated transcription"/>
    <property type="evidence" value="ECO:0007669"/>
    <property type="project" value="TreeGrafter"/>
</dbReference>
<dbReference type="Proteomes" id="UP000887565">
    <property type="component" value="Unplaced"/>
</dbReference>
<dbReference type="AlphaFoldDB" id="A0A915KXH2"/>
<dbReference type="SUPFAM" id="SSF47769">
    <property type="entry name" value="SAM/Pointed domain"/>
    <property type="match status" value="1"/>
</dbReference>
<dbReference type="CDD" id="cd09509">
    <property type="entry name" value="SAM_Polycomb"/>
    <property type="match status" value="1"/>
</dbReference>
<dbReference type="PANTHER" id="PTHR12247">
    <property type="entry name" value="POLYCOMB GROUP PROTEIN"/>
    <property type="match status" value="1"/>
</dbReference>
<name>A0A915KXH2_ROMCU</name>
<feature type="region of interest" description="Disordered" evidence="1">
    <location>
        <begin position="86"/>
        <end position="171"/>
    </location>
</feature>
<evidence type="ECO:0000256" key="1">
    <source>
        <dbReference type="SAM" id="MobiDB-lite"/>
    </source>
</evidence>
<feature type="domain" description="SAM" evidence="2">
    <location>
        <begin position="191"/>
        <end position="238"/>
    </location>
</feature>
<dbReference type="GO" id="GO:0003682">
    <property type="term" value="F:chromatin binding"/>
    <property type="evidence" value="ECO:0007669"/>
    <property type="project" value="TreeGrafter"/>
</dbReference>
<reference evidence="4" key="1">
    <citation type="submission" date="2022-11" db="UniProtKB">
        <authorList>
            <consortium name="WormBaseParasite"/>
        </authorList>
    </citation>
    <scope>IDENTIFICATION</scope>
</reference>
<protein>
    <submittedName>
        <fullName evidence="4">SAM domain-containing protein</fullName>
    </submittedName>
</protein>
<evidence type="ECO:0000313" key="3">
    <source>
        <dbReference type="Proteomes" id="UP000887565"/>
    </source>
</evidence>
<feature type="compositionally biased region" description="Basic and acidic residues" evidence="1">
    <location>
        <begin position="9"/>
        <end position="23"/>
    </location>
</feature>
<feature type="region of interest" description="Disordered" evidence="1">
    <location>
        <begin position="1"/>
        <end position="30"/>
    </location>
</feature>
<organism evidence="3 4">
    <name type="scientific">Romanomermis culicivorax</name>
    <name type="common">Nematode worm</name>
    <dbReference type="NCBI Taxonomy" id="13658"/>
    <lineage>
        <taxon>Eukaryota</taxon>
        <taxon>Metazoa</taxon>
        <taxon>Ecdysozoa</taxon>
        <taxon>Nematoda</taxon>
        <taxon>Enoplea</taxon>
        <taxon>Dorylaimia</taxon>
        <taxon>Mermithida</taxon>
        <taxon>Mermithoidea</taxon>
        <taxon>Mermithidae</taxon>
        <taxon>Romanomermis</taxon>
    </lineage>
</organism>
<dbReference type="InterPro" id="IPR050548">
    <property type="entry name" value="PcG_chromatin_remod_factors"/>
</dbReference>
<dbReference type="Gene3D" id="1.10.150.50">
    <property type="entry name" value="Transcription Factor, Ets-1"/>
    <property type="match status" value="1"/>
</dbReference>
<dbReference type="WBParaSite" id="nRc.2.0.1.t42874-RA">
    <property type="protein sequence ID" value="nRc.2.0.1.t42874-RA"/>
    <property type="gene ID" value="nRc.2.0.1.g42874"/>
</dbReference>
<feature type="compositionally biased region" description="Low complexity" evidence="1">
    <location>
        <begin position="146"/>
        <end position="171"/>
    </location>
</feature>
<dbReference type="InterPro" id="IPR013761">
    <property type="entry name" value="SAM/pointed_sf"/>
</dbReference>
<keyword evidence="3" id="KW-1185">Reference proteome</keyword>